<proteinExistence type="predicted"/>
<organism evidence="1 2">
    <name type="scientific">Oceanimonas doudoroffii</name>
    <dbReference type="NCBI Taxonomy" id="84158"/>
    <lineage>
        <taxon>Bacteria</taxon>
        <taxon>Pseudomonadati</taxon>
        <taxon>Pseudomonadota</taxon>
        <taxon>Gammaproteobacteria</taxon>
        <taxon>Aeromonadales</taxon>
        <taxon>Aeromonadaceae</taxon>
        <taxon>Oceanimonas</taxon>
    </lineage>
</organism>
<keyword evidence="2" id="KW-1185">Reference proteome</keyword>
<sequence>MVLSPHWLEVSLCSPGNKANSVADDNLGGDSDKVPAASQHMPEWAPCRVFFLIMVAVLHSKVRSAEFTICQEGALRMFKL</sequence>
<evidence type="ECO:0000313" key="2">
    <source>
        <dbReference type="Proteomes" id="UP000242757"/>
    </source>
</evidence>
<protein>
    <submittedName>
        <fullName evidence="1">Uncharacterized protein</fullName>
    </submittedName>
</protein>
<accession>A0A233RFM3</accession>
<reference evidence="1 2" key="1">
    <citation type="submission" date="2017-08" db="EMBL/GenBank/DDBJ databases">
        <title>A Genome Sequence of Oceanimonas doudoroffii ATCC 27123T.</title>
        <authorList>
            <person name="Brennan M.A."/>
            <person name="Maclea K.S."/>
            <person name="Mcclelland W.D."/>
            <person name="Trachtenberg A.M."/>
        </authorList>
    </citation>
    <scope>NUCLEOTIDE SEQUENCE [LARGE SCALE GENOMIC DNA]</scope>
    <source>
        <strain evidence="1 2">ATCC 27123</strain>
    </source>
</reference>
<dbReference type="EMBL" id="NBIM01000001">
    <property type="protein sequence ID" value="OXY82198.1"/>
    <property type="molecule type" value="Genomic_DNA"/>
</dbReference>
<dbReference type="AlphaFoldDB" id="A0A233RFM3"/>
<dbReference type="Proteomes" id="UP000242757">
    <property type="component" value="Unassembled WGS sequence"/>
</dbReference>
<gene>
    <name evidence="1" type="ORF">B6S08_01265</name>
</gene>
<name>A0A233RFM3_9GAMM</name>
<evidence type="ECO:0000313" key="1">
    <source>
        <dbReference type="EMBL" id="OXY82198.1"/>
    </source>
</evidence>
<comment type="caution">
    <text evidence="1">The sequence shown here is derived from an EMBL/GenBank/DDBJ whole genome shotgun (WGS) entry which is preliminary data.</text>
</comment>